<dbReference type="PANTHER" id="PTHR35529">
    <property type="entry name" value="MANGANESE EFFLUX PUMP MNTP-RELATED"/>
    <property type="match status" value="1"/>
</dbReference>
<sequence length="226" mass="24205">MESDEKGESKVWPTLSMWLLACAVSFDGFVAGMTYGMRKVRIPIASVGVIAGFSGGLMLLSLHAGRWIAHGFSPFWSRLIGALILIGIGVWTLRNNGQREEEPVACQQAELGKTVLSFEIQMLGLVVQILKTPMAADVDRSGVISPMEAVWLGLALSLDAFGAGLGAAMMGYPPFPLALAIAGTSALFLLAGIRTGWKVSGQRWVSSIEYLPGLLMIAIGLFRLIH</sequence>
<evidence type="ECO:0000256" key="3">
    <source>
        <dbReference type="ARBA" id="ARBA00022989"/>
    </source>
</evidence>
<name>A0ABT8IL61_9BACL</name>
<feature type="transmembrane region" description="Helical" evidence="5">
    <location>
        <begin position="205"/>
        <end position="225"/>
    </location>
</feature>
<evidence type="ECO:0000256" key="1">
    <source>
        <dbReference type="ARBA" id="ARBA00022475"/>
    </source>
</evidence>
<dbReference type="NCBIfam" id="TIGR02840">
    <property type="entry name" value="spore_YtaF"/>
    <property type="match status" value="1"/>
</dbReference>
<dbReference type="InterPro" id="IPR014205">
    <property type="entry name" value="Spore_YtaF"/>
</dbReference>
<reference evidence="6" key="1">
    <citation type="submission" date="2022-08" db="EMBL/GenBank/DDBJ databases">
        <title>Polycladomyces zharkentsis sp. nov., a novel thermophilic CMC and starch-degrading bacterium isolated from a geothermal spring in Kazakhstan.</title>
        <authorList>
            <person name="Mashzhan A."/>
            <person name="Kistaubaeva A."/>
            <person name="Javier-Lopez R."/>
            <person name="Birkeland N.-K."/>
        </authorList>
    </citation>
    <scope>NUCLEOTIDE SEQUENCE</scope>
    <source>
        <strain evidence="6">KSR 13</strain>
    </source>
</reference>
<evidence type="ECO:0000256" key="4">
    <source>
        <dbReference type="ARBA" id="ARBA00023136"/>
    </source>
</evidence>
<feature type="transmembrane region" description="Helical" evidence="5">
    <location>
        <begin position="75"/>
        <end position="93"/>
    </location>
</feature>
<accession>A0ABT8IL61</accession>
<dbReference type="EMBL" id="JANRHH010000014">
    <property type="protein sequence ID" value="MDN4592919.1"/>
    <property type="molecule type" value="Genomic_DNA"/>
</dbReference>
<keyword evidence="4 5" id="KW-0472">Membrane</keyword>
<dbReference type="PROSITE" id="PS51257">
    <property type="entry name" value="PROKAR_LIPOPROTEIN"/>
    <property type="match status" value="1"/>
</dbReference>
<dbReference type="PANTHER" id="PTHR35529:SF2">
    <property type="entry name" value="SPORULATION PROTEIN YTAF-RELATED"/>
    <property type="match status" value="1"/>
</dbReference>
<gene>
    <name evidence="6" type="primary">ytaF</name>
    <name evidence="6" type="ORF">NWF35_03145</name>
</gene>
<evidence type="ECO:0000256" key="5">
    <source>
        <dbReference type="SAM" id="Phobius"/>
    </source>
</evidence>
<dbReference type="InterPro" id="IPR003810">
    <property type="entry name" value="Mntp/YtaF"/>
</dbReference>
<dbReference type="RefSeq" id="WP_301237629.1">
    <property type="nucleotide sequence ID" value="NZ_JANRHH010000014.1"/>
</dbReference>
<feature type="transmembrane region" description="Helical" evidence="5">
    <location>
        <begin position="47"/>
        <end position="69"/>
    </location>
</feature>
<evidence type="ECO:0000313" key="7">
    <source>
        <dbReference type="Proteomes" id="UP001174196"/>
    </source>
</evidence>
<keyword evidence="3 5" id="KW-1133">Transmembrane helix</keyword>
<dbReference type="Pfam" id="PF02659">
    <property type="entry name" value="Mntp"/>
    <property type="match status" value="2"/>
</dbReference>
<evidence type="ECO:0000256" key="2">
    <source>
        <dbReference type="ARBA" id="ARBA00022692"/>
    </source>
</evidence>
<feature type="transmembrane region" description="Helical" evidence="5">
    <location>
        <begin position="149"/>
        <end position="169"/>
    </location>
</feature>
<comment type="caution">
    <text evidence="6">The sequence shown here is derived from an EMBL/GenBank/DDBJ whole genome shotgun (WGS) entry which is preliminary data.</text>
</comment>
<feature type="transmembrane region" description="Helical" evidence="5">
    <location>
        <begin position="175"/>
        <end position="193"/>
    </location>
</feature>
<feature type="transmembrane region" description="Helical" evidence="5">
    <location>
        <begin position="15"/>
        <end position="35"/>
    </location>
</feature>
<organism evidence="6 7">
    <name type="scientific">Polycladomyces subterraneus</name>
    <dbReference type="NCBI Taxonomy" id="1016997"/>
    <lineage>
        <taxon>Bacteria</taxon>
        <taxon>Bacillati</taxon>
        <taxon>Bacillota</taxon>
        <taxon>Bacilli</taxon>
        <taxon>Bacillales</taxon>
        <taxon>Thermoactinomycetaceae</taxon>
        <taxon>Polycladomyces</taxon>
    </lineage>
</organism>
<proteinExistence type="predicted"/>
<keyword evidence="1" id="KW-1003">Cell membrane</keyword>
<keyword evidence="2 5" id="KW-0812">Transmembrane</keyword>
<protein>
    <submittedName>
        <fullName evidence="6">Sporulation membrane protein YtaF</fullName>
    </submittedName>
</protein>
<keyword evidence="7" id="KW-1185">Reference proteome</keyword>
<evidence type="ECO:0000313" key="6">
    <source>
        <dbReference type="EMBL" id="MDN4592919.1"/>
    </source>
</evidence>
<dbReference type="Proteomes" id="UP001174196">
    <property type="component" value="Unassembled WGS sequence"/>
</dbReference>